<proteinExistence type="predicted"/>
<dbReference type="RefSeq" id="WP_221238394.1">
    <property type="nucleotide sequence ID" value="NZ_JACIGK010000012.1"/>
</dbReference>
<evidence type="ECO:0000259" key="2">
    <source>
        <dbReference type="Pfam" id="PF18798"/>
    </source>
</evidence>
<feature type="compositionally biased region" description="Basic and acidic residues" evidence="1">
    <location>
        <begin position="337"/>
        <end position="349"/>
    </location>
</feature>
<dbReference type="NCBIfam" id="NF032893">
    <property type="entry name" value="tail-700"/>
    <property type="match status" value="2"/>
</dbReference>
<feature type="domain" description="Large polyvalent protein-associated" evidence="2">
    <location>
        <begin position="886"/>
        <end position="996"/>
    </location>
</feature>
<dbReference type="EMBL" id="JACIGK010000012">
    <property type="protein sequence ID" value="MBB4266288.1"/>
    <property type="molecule type" value="Genomic_DNA"/>
</dbReference>
<accession>A0A7W6RD56</accession>
<evidence type="ECO:0000313" key="5">
    <source>
        <dbReference type="Proteomes" id="UP000554286"/>
    </source>
</evidence>
<name>A0A7W6RD56_9PROT</name>
<feature type="compositionally biased region" description="Basic and acidic residues" evidence="1">
    <location>
        <begin position="1492"/>
        <end position="1504"/>
    </location>
</feature>
<protein>
    <recommendedName>
        <fullName evidence="6">Large polyvalent protein-associated domain-containing protein</fullName>
    </recommendedName>
</protein>
<dbReference type="InterPro" id="IPR040824">
    <property type="entry name" value="LPD3"/>
</dbReference>
<gene>
    <name evidence="4" type="ORF">GGD89_001919</name>
</gene>
<feature type="domain" description="Large polyvalent protein-associated" evidence="2">
    <location>
        <begin position="1286"/>
        <end position="1397"/>
    </location>
</feature>
<keyword evidence="5" id="KW-1185">Reference proteome</keyword>
<dbReference type="InterPro" id="IPR041092">
    <property type="entry name" value="PBECR1"/>
</dbReference>
<feature type="region of interest" description="Disordered" evidence="1">
    <location>
        <begin position="1628"/>
        <end position="1679"/>
    </location>
</feature>
<feature type="region of interest" description="Disordered" evidence="1">
    <location>
        <begin position="1447"/>
        <end position="1508"/>
    </location>
</feature>
<dbReference type="Proteomes" id="UP000554286">
    <property type="component" value="Unassembled WGS sequence"/>
</dbReference>
<feature type="compositionally biased region" description="Pro residues" evidence="1">
    <location>
        <begin position="323"/>
        <end position="336"/>
    </location>
</feature>
<dbReference type="Pfam" id="PF18798">
    <property type="entry name" value="LPD3"/>
    <property type="match status" value="3"/>
</dbReference>
<evidence type="ECO:0000313" key="4">
    <source>
        <dbReference type="EMBL" id="MBB4266288.1"/>
    </source>
</evidence>
<feature type="region of interest" description="Disordered" evidence="1">
    <location>
        <begin position="1398"/>
        <end position="1430"/>
    </location>
</feature>
<feature type="region of interest" description="Disordered" evidence="1">
    <location>
        <begin position="836"/>
        <end position="868"/>
    </location>
</feature>
<dbReference type="PANTHER" id="PTHR48125">
    <property type="entry name" value="LP07818P1"/>
    <property type="match status" value="1"/>
</dbReference>
<evidence type="ECO:0000259" key="3">
    <source>
        <dbReference type="Pfam" id="PF18809"/>
    </source>
</evidence>
<feature type="region of interest" description="Disordered" evidence="1">
    <location>
        <begin position="999"/>
        <end position="1038"/>
    </location>
</feature>
<feature type="compositionally biased region" description="Polar residues" evidence="1">
    <location>
        <begin position="2477"/>
        <end position="2489"/>
    </location>
</feature>
<feature type="compositionally biased region" description="Basic and acidic residues" evidence="1">
    <location>
        <begin position="1013"/>
        <end position="1022"/>
    </location>
</feature>
<dbReference type="PANTHER" id="PTHR48125:SF10">
    <property type="entry name" value="OS12G0136300 PROTEIN"/>
    <property type="match status" value="1"/>
</dbReference>
<feature type="compositionally biased region" description="Basic and acidic residues" evidence="1">
    <location>
        <begin position="2879"/>
        <end position="2892"/>
    </location>
</feature>
<feature type="region of interest" description="Disordered" evidence="1">
    <location>
        <begin position="1248"/>
        <end position="1267"/>
    </location>
</feature>
<reference evidence="4 5" key="1">
    <citation type="submission" date="2020-08" db="EMBL/GenBank/DDBJ databases">
        <title>Genome sequencing of Purple Non-Sulfur Bacteria from various extreme environments.</title>
        <authorList>
            <person name="Mayer M."/>
        </authorList>
    </citation>
    <scope>NUCLEOTIDE SEQUENCE [LARGE SCALE GENOMIC DNA]</scope>
    <source>
        <strain evidence="4 5">JA131</strain>
    </source>
</reference>
<feature type="compositionally biased region" description="Polar residues" evidence="1">
    <location>
        <begin position="1002"/>
        <end position="1012"/>
    </location>
</feature>
<feature type="region of interest" description="Disordered" evidence="1">
    <location>
        <begin position="1797"/>
        <end position="1842"/>
    </location>
</feature>
<feature type="compositionally biased region" description="Basic and acidic residues" evidence="1">
    <location>
        <begin position="575"/>
        <end position="587"/>
    </location>
</feature>
<feature type="region of interest" description="Disordered" evidence="1">
    <location>
        <begin position="2873"/>
        <end position="2892"/>
    </location>
</feature>
<feature type="compositionally biased region" description="Basic and acidic residues" evidence="1">
    <location>
        <begin position="1663"/>
        <end position="1675"/>
    </location>
</feature>
<organism evidence="4 5">
    <name type="scientific">Roseospira visakhapatnamensis</name>
    <dbReference type="NCBI Taxonomy" id="390880"/>
    <lineage>
        <taxon>Bacteria</taxon>
        <taxon>Pseudomonadati</taxon>
        <taxon>Pseudomonadota</taxon>
        <taxon>Alphaproteobacteria</taxon>
        <taxon>Rhodospirillales</taxon>
        <taxon>Rhodospirillaceae</taxon>
        <taxon>Roseospira</taxon>
    </lineage>
</organism>
<feature type="compositionally biased region" description="Polar residues" evidence="1">
    <location>
        <begin position="836"/>
        <end position="856"/>
    </location>
</feature>
<dbReference type="Pfam" id="PF18809">
    <property type="entry name" value="PBECR1"/>
    <property type="match status" value="1"/>
</dbReference>
<evidence type="ECO:0000256" key="1">
    <source>
        <dbReference type="SAM" id="MobiDB-lite"/>
    </source>
</evidence>
<feature type="domain" description="Large polyvalent protein-associated" evidence="2">
    <location>
        <begin position="700"/>
        <end position="809"/>
    </location>
</feature>
<feature type="region of interest" description="Disordered" evidence="1">
    <location>
        <begin position="564"/>
        <end position="599"/>
    </location>
</feature>
<feature type="region of interest" description="Disordered" evidence="1">
    <location>
        <begin position="306"/>
        <end position="362"/>
    </location>
</feature>
<evidence type="ECO:0008006" key="6">
    <source>
        <dbReference type="Google" id="ProtNLM"/>
    </source>
</evidence>
<sequence>MPTETEYRMEAGRRGILPPRHQVYFDEAVRRGLIDPAPEPPEPDGPGVWAQAGNIARGVGERALDLAGGALTGVGAVVEDLGDAMERRVPLGTLANPGVPMTEEEIAAPNLGSAIQAIGRDAAAVDLGYEPRYTWDRLKNSEGVLDAAGTLIGFATEQGLVSVPDMIASIANPAGYIAARSGEIGAARAENQGRSGDVRARDVAEAAPAALTAALMERFGARGVLGLDDTVGRLADIPGAAAKAGAREGATEFAQEQIEYAGETVGTRKPWDVWDSLERGAAGAVAGGPFGGAVRAGTGVVQVLTHPEATPPGIGEQPDDGDPPAPPPRPPGPKPEPGGRVDVALDHETPVPPQPDGWGDVSPEEIARLRAGQRAAPVPGGRVTVRLNGETLAGTVESLDRRDAMVRLDDTGDLEPVPVAALEPARPPRDPGEAPAPTPPADELTQVLETERPVAEIVAEAEGRPAGRRIVTLPSGERLTGAVTPLDDGLLRIEAEDGAVLVLPEGAPGVSIARPDEGAAPAPPPLAEAIPVPTPLRPTVDRLVGAGMDPQVAADEVMERDALRDDTPLPWQEIADARDEARPETRPETQTGAEPPAFLADPPEAMRAEAMRAVGLPDTVADVHVEMASGHTFAGEVGRAGLDDQGRPWLEVRQETGVPLVVRPGLNAEVTARDWPAEARRSRNPREVVVNSADIGPFKTRRRWRDAAIRKIRAHVGTKVRHGELGDIRIPLMGVKHTVQGAQEELLLAATRLPDLIRTAQRMGPPQPDRRGRPEIKAVHHLQGSVRVDGAVRATHIVVRETADGRLFYDLALMGKDGSPATGAVRPPGAVGIQTSSKESLTQSIGAASSTLNPGLTDTPAETRRSETPPLVRSLLGDELGDLRGLKNRRKAMEDWYRTHLQGRTVEASDGRLVQFTQRGRNETRYRLSLQKALHIVAVEDVVKHGRYVGFVRNEKAKEKPRVRGYHQYEGLVRSGDTTLLVSVLVEEDQNGNLYYNLDTKPPSTLEPSQSSRAEEGFKAASDDPNVAGLREGSSPTNTISPAWDGVNLFVRPVGVVPGRSAAPLVYTPAVTGQAARLRRALRTRLREMGLGDVDVVIAEDIGGGARDGVYWRKLIAVALDRGEDAAHGTLNHEAIHALRKLGLLKGAEWTALKGAALSGDWIARHQVDARYPDLSFEGRLEEAVADEYRAWAEKQTPAPRHALARRAFNVIRRVLEQIRAAFQTVFQRPVTAEDVFRRIDAGALRGRGPVRDAGTRMDASAPPAPQPAPLVATLRGDELGVHGDDAQAWRRAADAWYRAHLQGRVVTASDGRPIRLTARGRKKTVHQLSPTTARYVPAIVTVLESGEYAGFSENRKPEIKPDVRGYHRYEGGVAIGSETTRVRLLVEERTDGTLYYDLYTEAPSSDPGLKRPGPKGASEDNASSRRIPPPEQSVNLLLLETHPATLSGAGGAETSRASGDEGRTLGYPPLGMVASPGAHPDSIAPTPSNRNENDRDTPAESRRPIGPFGPIFTEFRHDAKGAIARLIQEQSGEAVAALHHPEIGDIDLVWGKAGTGASDGYGLAKLVRFHPEVLDNLQGILSETKVVSRSPNRVRLASTHHTAVVSLQYFDREKTWLLTAYERRGSGAGTTMDTAELPGGGDTARSAATHPDSIAPTPSNRNENDRDTPAESRRPIGPFGPIFTEFRHDAKGAIARLIQEQSGEAVAALHHPEIGDIDLVWGKAGTGASDGYGLAKLVRFHPEVLDNLQGILSETKVVSRSPNRVRLASTHHMATVRLEWDGRAKTWLLTAYEKRRSGAGTTTDTAELPGGGDTARSAATHPDSIAPTPSNRNENDRDTPAESRRLGAALDRTLTALRDAHLPPPAERVRAATEDWIQGTRLSDPDGIKITQWLRGSFIFPNHVASGRPAFAPVFHQGMRFIETRETIARALGDHLRPYAEASPRDQRAVNAVLEMGRLKGRDFSGDPVITVVNDLDRALPNTRRALLKPGERITLSQDQARQYRAVRQAMRAALALYRTAYLTQQGFGRPGDPATPAAFHDMANRVDAGADPTTLARPDADGAFPDLRPETLREIADVLGILAQADREGYVPFSRYGDWGVAVIRPAARGREVVAFHKAEGRTEAARIARELRAAHAQDPGVRVLPPRKLPTEEAFRDDVLDLGAIAAFARKGGVDPETVQQVVEAAQGELSRAGFKKHFIDSKGTAGYTQDFARSLADYVVGLSGHLARRETMPEMTRAISRIPNTQPDLKRAAHAYRDYLFDPVEEWGRIRAFNFFAYLGGNPSSAALNTTQVVVFTGPVLSALSNPARAGRALTRAAALATRVVRLRANAKWIELDYDALPGHLRDPVMRLVEKGALVPQVSLEQQGVAAGRRASAARGAAEKVRNAGEAAAALFSATEQWNRLVTVLATLDLARDAKVRAAAQDMFKNDALFHERLRKTGQTAMVLAREGGDPVTGSVLDQDQKDRGQTVDGRSNSGQPTTVRTARGGTLRLASDGRYTYTPPATLPAPLKNGRPVTDHGAYTVRLPSGKTVDRRFSAEIGYLSAVDLAQWVTEQTQFILGKANRAPALRGVGALVFQFKAFTLHALQFQWRLATRYGPRGRAALGMNLIALLLLSGVMGLPFVEDLDEILRALGIAPDSRAWFTDTFGPTWGEVLRTGATRPLLGVDFGPRVGMGDILPIPFEQRPTQTLFDMWAPVLGVSGSTASNLVHAFNEASYGRWVNAAVTLAPYVGSAGAGNVSKALVRGQEGYRTRRGDLLLSEEEITPWDTATRALGFQSAHLAREIDILGSQHRLEKAGEAGRALRQRLVRAVVDRDREAERAALAEIEAWNTAHADRPWMQIRLTRPALRHMVLREMLGASDALTATAPRAARPEMRRIQETFPR</sequence>
<feature type="region of interest" description="Disordered" evidence="1">
    <location>
        <begin position="421"/>
        <end position="442"/>
    </location>
</feature>
<comment type="caution">
    <text evidence="4">The sequence shown here is derived from an EMBL/GenBank/DDBJ whole genome shotgun (WGS) entry which is preliminary data.</text>
</comment>
<feature type="region of interest" description="Disordered" evidence="1">
    <location>
        <begin position="2456"/>
        <end position="2492"/>
    </location>
</feature>
<feature type="domain" description="Phage-Barnase-EndoU-ColicinE5/D-RelE-like nuclease" evidence="3">
    <location>
        <begin position="1710"/>
        <end position="1797"/>
    </location>
</feature>